<dbReference type="PANTHER" id="PTHR15071:SF0">
    <property type="entry name" value="MANNOSE 6-PHOSPHATE RECEPTOR-LIKE PROTEIN 1"/>
    <property type="match status" value="1"/>
</dbReference>
<evidence type="ECO:0000256" key="11">
    <source>
        <dbReference type="ARBA" id="ARBA00022989"/>
    </source>
</evidence>
<dbReference type="PROSITE" id="PS51914">
    <property type="entry name" value="MRH"/>
    <property type="match status" value="1"/>
</dbReference>
<evidence type="ECO:0000256" key="20">
    <source>
        <dbReference type="SAM" id="SignalP"/>
    </source>
</evidence>
<dbReference type="GO" id="GO:0006914">
    <property type="term" value="P:autophagy"/>
    <property type="evidence" value="ECO:0007669"/>
    <property type="project" value="UniProtKB-KW"/>
</dbReference>
<organism evidence="22 23">
    <name type="scientific">Patiria miniata</name>
    <name type="common">Bat star</name>
    <name type="synonym">Asterina miniata</name>
    <dbReference type="NCBI Taxonomy" id="46514"/>
    <lineage>
        <taxon>Eukaryota</taxon>
        <taxon>Metazoa</taxon>
        <taxon>Echinodermata</taxon>
        <taxon>Eleutherozoa</taxon>
        <taxon>Asterozoa</taxon>
        <taxon>Asteroidea</taxon>
        <taxon>Valvatacea</taxon>
        <taxon>Valvatida</taxon>
        <taxon>Asterinidae</taxon>
        <taxon>Patiria</taxon>
    </lineage>
</organism>
<dbReference type="GO" id="GO:0005802">
    <property type="term" value="C:trans-Golgi network"/>
    <property type="evidence" value="ECO:0007669"/>
    <property type="project" value="TreeGrafter"/>
</dbReference>
<dbReference type="OMA" id="FLQNGCR"/>
<sequence>MSFSKRACFLVLWLSSANLVFCVLSDGITGGPVKCILDSKCSCTMSDNSGRYDLSKLSGSPTPYFEIVGRNSSEKFYYDPCVPFSIPDAVSGQETACEYVAVCQTETSTAERKTRYFNIAKHITTDFIYHPPTQQMTVHYTNDDVFHPFTTEVQLRCTPNSDTYNLQYLRLTDSAASFSLSSRYACLVKPDKAGLSFGSVLCILFSLSFIVYFVGGALVLVFIQHKPLSESIPPNKDFWLELPDLILDGARFAMNGFKVSHVAHQRLDRVDDDDHHPYHDDLNDEEELESKPQPSAGPPESSDGFTAVPV</sequence>
<feature type="chain" id="PRO_5037962779" description="Autophagy-related protein 27" evidence="20">
    <location>
        <begin position="23"/>
        <end position="310"/>
    </location>
</feature>
<keyword evidence="7" id="KW-0813">Transport</keyword>
<evidence type="ECO:0000256" key="9">
    <source>
        <dbReference type="ARBA" id="ARBA00022729"/>
    </source>
</evidence>
<evidence type="ECO:0000256" key="14">
    <source>
        <dbReference type="ARBA" id="ARBA00023128"/>
    </source>
</evidence>
<evidence type="ECO:0000313" key="22">
    <source>
        <dbReference type="EnsemblMetazoa" id="XP_038063872.1"/>
    </source>
</evidence>
<dbReference type="InterPro" id="IPR018939">
    <property type="entry name" value="Autophagy-rel_prot_27"/>
</dbReference>
<dbReference type="EnsemblMetazoa" id="XM_038207944.1">
    <property type="protein sequence ID" value="XP_038063872.1"/>
    <property type="gene ID" value="LOC119734440"/>
</dbReference>
<dbReference type="GO" id="GO:0010008">
    <property type="term" value="C:endosome membrane"/>
    <property type="evidence" value="ECO:0007669"/>
    <property type="project" value="UniProtKB-SubCell"/>
</dbReference>
<feature type="region of interest" description="Disordered" evidence="18">
    <location>
        <begin position="270"/>
        <end position="310"/>
    </location>
</feature>
<dbReference type="RefSeq" id="XP_038063872.1">
    <property type="nucleotide sequence ID" value="XM_038207944.1"/>
</dbReference>
<feature type="compositionally biased region" description="Basic and acidic residues" evidence="18">
    <location>
        <begin position="270"/>
        <end position="281"/>
    </location>
</feature>
<keyword evidence="23" id="KW-1185">Reference proteome</keyword>
<keyword evidence="13" id="KW-0333">Golgi apparatus</keyword>
<keyword evidence="17" id="KW-0968">Cytoplasmic vesicle</keyword>
<dbReference type="InterPro" id="IPR044865">
    <property type="entry name" value="MRH_dom"/>
</dbReference>
<comment type="similarity">
    <text evidence="5">Belongs to the ATG27 family.</text>
</comment>
<protein>
    <recommendedName>
        <fullName evidence="6">Autophagy-related protein 27</fullName>
    </recommendedName>
</protein>
<keyword evidence="14" id="KW-0496">Mitochondrion</keyword>
<feature type="transmembrane region" description="Helical" evidence="19">
    <location>
        <begin position="197"/>
        <end position="223"/>
    </location>
</feature>
<dbReference type="SUPFAM" id="SSF50911">
    <property type="entry name" value="Mannose 6-phosphate receptor domain"/>
    <property type="match status" value="1"/>
</dbReference>
<keyword evidence="10" id="KW-0653">Protein transport</keyword>
<evidence type="ECO:0000256" key="8">
    <source>
        <dbReference type="ARBA" id="ARBA00022692"/>
    </source>
</evidence>
<name>A0A914AJG9_PATMI</name>
<dbReference type="PANTHER" id="PTHR15071">
    <property type="entry name" value="MANNOSE-6-PHOSPHATE RECEPTOR FAMILY MEMBER"/>
    <property type="match status" value="1"/>
</dbReference>
<evidence type="ECO:0000259" key="21">
    <source>
        <dbReference type="PROSITE" id="PS51914"/>
    </source>
</evidence>
<proteinExistence type="inferred from homology"/>
<evidence type="ECO:0000256" key="2">
    <source>
        <dbReference type="ARBA" id="ARBA00004358"/>
    </source>
</evidence>
<evidence type="ECO:0000256" key="5">
    <source>
        <dbReference type="ARBA" id="ARBA00005363"/>
    </source>
</evidence>
<dbReference type="AlphaFoldDB" id="A0A914AJG9"/>
<dbReference type="GO" id="GO:0034045">
    <property type="term" value="C:phagophore assembly site membrane"/>
    <property type="evidence" value="ECO:0007669"/>
    <property type="project" value="UniProtKB-SubCell"/>
</dbReference>
<evidence type="ECO:0000256" key="19">
    <source>
        <dbReference type="SAM" id="Phobius"/>
    </source>
</evidence>
<keyword evidence="11 19" id="KW-1133">Transmembrane helix</keyword>
<evidence type="ECO:0000256" key="1">
    <source>
        <dbReference type="ARBA" id="ARBA00004304"/>
    </source>
</evidence>
<evidence type="ECO:0000256" key="18">
    <source>
        <dbReference type="SAM" id="MobiDB-lite"/>
    </source>
</evidence>
<dbReference type="Proteomes" id="UP000887568">
    <property type="component" value="Unplaced"/>
</dbReference>
<dbReference type="InterPro" id="IPR009011">
    <property type="entry name" value="Man6P_isomerase_rcpt-bd_dom_sf"/>
</dbReference>
<evidence type="ECO:0000256" key="7">
    <source>
        <dbReference type="ARBA" id="ARBA00022448"/>
    </source>
</evidence>
<evidence type="ECO:0000256" key="12">
    <source>
        <dbReference type="ARBA" id="ARBA00023006"/>
    </source>
</evidence>
<keyword evidence="8 19" id="KW-0812">Transmembrane</keyword>
<evidence type="ECO:0000256" key="16">
    <source>
        <dbReference type="ARBA" id="ARBA00023157"/>
    </source>
</evidence>
<keyword evidence="9 20" id="KW-0732">Signal</keyword>
<evidence type="ECO:0000256" key="13">
    <source>
        <dbReference type="ARBA" id="ARBA00023034"/>
    </source>
</evidence>
<dbReference type="GO" id="GO:0000139">
    <property type="term" value="C:Golgi membrane"/>
    <property type="evidence" value="ECO:0007669"/>
    <property type="project" value="UniProtKB-SubCell"/>
</dbReference>
<dbReference type="GO" id="GO:0015031">
    <property type="term" value="P:protein transport"/>
    <property type="evidence" value="ECO:0007669"/>
    <property type="project" value="UniProtKB-KW"/>
</dbReference>
<evidence type="ECO:0000256" key="6">
    <source>
        <dbReference type="ARBA" id="ARBA00013776"/>
    </source>
</evidence>
<dbReference type="OrthoDB" id="29460at2759"/>
<feature type="domain" description="MRH" evidence="21">
    <location>
        <begin position="39"/>
        <end position="188"/>
    </location>
</feature>
<reference evidence="22" key="1">
    <citation type="submission" date="2022-11" db="UniProtKB">
        <authorList>
            <consortium name="EnsemblMetazoa"/>
        </authorList>
    </citation>
    <scope>IDENTIFICATION</scope>
</reference>
<dbReference type="GeneID" id="119734440"/>
<comment type="subcellular location">
    <subcellularLocation>
        <location evidence="2">Cytoplasmic vesicle membrane</location>
        <topology evidence="2">Single-pass type I membrane protein</topology>
    </subcellularLocation>
    <subcellularLocation>
        <location evidence="3">Golgi apparatus membrane</location>
    </subcellularLocation>
    <subcellularLocation>
        <location evidence="1">Mitochondrion membrane</location>
        <topology evidence="1">Single-pass membrane protein</topology>
    </subcellularLocation>
    <subcellularLocation>
        <location evidence="4">Preautophagosomal structure membrane</location>
        <topology evidence="4">Single-pass type I membrane protein</topology>
    </subcellularLocation>
</comment>
<evidence type="ECO:0000256" key="17">
    <source>
        <dbReference type="ARBA" id="ARBA00023329"/>
    </source>
</evidence>
<keyword evidence="12" id="KW-0072">Autophagy</keyword>
<dbReference type="Gene3D" id="2.70.130.10">
    <property type="entry name" value="Mannose-6-phosphate receptor binding domain"/>
    <property type="match status" value="1"/>
</dbReference>
<evidence type="ECO:0000256" key="15">
    <source>
        <dbReference type="ARBA" id="ARBA00023136"/>
    </source>
</evidence>
<keyword evidence="15 19" id="KW-0472">Membrane</keyword>
<dbReference type="Pfam" id="PF09451">
    <property type="entry name" value="ATG27"/>
    <property type="match status" value="1"/>
</dbReference>
<accession>A0A914AJG9</accession>
<evidence type="ECO:0000256" key="4">
    <source>
        <dbReference type="ARBA" id="ARBA00004472"/>
    </source>
</evidence>
<keyword evidence="16" id="KW-1015">Disulfide bond</keyword>
<evidence type="ECO:0000256" key="3">
    <source>
        <dbReference type="ARBA" id="ARBA00004394"/>
    </source>
</evidence>
<evidence type="ECO:0000313" key="23">
    <source>
        <dbReference type="Proteomes" id="UP000887568"/>
    </source>
</evidence>
<feature type="signal peptide" evidence="20">
    <location>
        <begin position="1"/>
        <end position="22"/>
    </location>
</feature>
<dbReference type="GO" id="GO:0031966">
    <property type="term" value="C:mitochondrial membrane"/>
    <property type="evidence" value="ECO:0007669"/>
    <property type="project" value="UniProtKB-SubCell"/>
</dbReference>
<evidence type="ECO:0000256" key="10">
    <source>
        <dbReference type="ARBA" id="ARBA00022927"/>
    </source>
</evidence>